<dbReference type="PANTHER" id="PTHR21520">
    <property type="entry name" value="GLUTAMATE-RICH PROTEIN 2"/>
    <property type="match status" value="1"/>
</dbReference>
<dbReference type="InterPro" id="IPR026703">
    <property type="entry name" value="ERICH2"/>
</dbReference>
<dbReference type="GeneID" id="36401541"/>
<feature type="compositionally biased region" description="Acidic residues" evidence="1">
    <location>
        <begin position="82"/>
        <end position="101"/>
    </location>
</feature>
<dbReference type="AlphaFoldDB" id="A0A0N7L823"/>
<evidence type="ECO:0000256" key="1">
    <source>
        <dbReference type="SAM" id="MobiDB-lite"/>
    </source>
</evidence>
<dbReference type="RefSeq" id="XP_024585044.1">
    <property type="nucleotide sequence ID" value="XM_024719780.1"/>
</dbReference>
<keyword evidence="3" id="KW-1185">Reference proteome</keyword>
<dbReference type="EMBL" id="CCYD01002939">
    <property type="protein sequence ID" value="CEG48675.1"/>
    <property type="molecule type" value="Genomic_DNA"/>
</dbReference>
<evidence type="ECO:0000313" key="2">
    <source>
        <dbReference type="EMBL" id="CEG48675.1"/>
    </source>
</evidence>
<accession>A0A0N7L823</accession>
<dbReference type="OrthoDB" id="78932at2759"/>
<dbReference type="Proteomes" id="UP000054928">
    <property type="component" value="Unassembled WGS sequence"/>
</dbReference>
<evidence type="ECO:0000313" key="3">
    <source>
        <dbReference type="Proteomes" id="UP000054928"/>
    </source>
</evidence>
<reference evidence="3" key="1">
    <citation type="submission" date="2014-09" db="EMBL/GenBank/DDBJ databases">
        <authorList>
            <person name="Sharma Rahul"/>
            <person name="Thines Marco"/>
        </authorList>
    </citation>
    <scope>NUCLEOTIDE SEQUENCE [LARGE SCALE GENOMIC DNA]</scope>
</reference>
<name>A0A0N7L823_PLAHL</name>
<proteinExistence type="predicted"/>
<organism evidence="2 3">
    <name type="scientific">Plasmopara halstedii</name>
    <name type="common">Downy mildew of sunflower</name>
    <dbReference type="NCBI Taxonomy" id="4781"/>
    <lineage>
        <taxon>Eukaryota</taxon>
        <taxon>Sar</taxon>
        <taxon>Stramenopiles</taxon>
        <taxon>Oomycota</taxon>
        <taxon>Peronosporomycetes</taxon>
        <taxon>Peronosporales</taxon>
        <taxon>Peronosporaceae</taxon>
        <taxon>Plasmopara</taxon>
    </lineage>
</organism>
<protein>
    <submittedName>
        <fullName evidence="2">Uncharacterized protein</fullName>
    </submittedName>
</protein>
<feature type="region of interest" description="Disordered" evidence="1">
    <location>
        <begin position="80"/>
        <end position="103"/>
    </location>
</feature>
<sequence length="215" mass="23657">MTKPWDDDVDGAWAPGKAPVNVLTTFLKCVHERDSVGAEQAALEILKTEPNNLLVRDLLNVIKQQDVMDAEETQSINSEFNENLESEDDGSDEVDFDDLGEDEHKGDIKVHSCRKSSFANGMSDKGQSSLESETLLLSTLEVRVNRASETNVIRCTVTDQVHRLHLTKALPCGENEVQKGAATAANGEYRVDTRSLQSFENHPAAEVDDNADTSI</sequence>
<dbReference type="PANTHER" id="PTHR21520:SF2">
    <property type="entry name" value="GLUTAMATE-RICH PROTEIN 2"/>
    <property type="match status" value="1"/>
</dbReference>